<keyword evidence="1" id="KW-0732">Signal</keyword>
<evidence type="ECO:0000256" key="1">
    <source>
        <dbReference type="SAM" id="SignalP"/>
    </source>
</evidence>
<gene>
    <name evidence="2" type="ORF">SK803_00100</name>
</gene>
<dbReference type="PROSITE" id="PS51257">
    <property type="entry name" value="PROKAR_LIPOPROTEIN"/>
    <property type="match status" value="1"/>
</dbReference>
<feature type="chain" id="PRO_5046354328" description="DUF305 domain-containing protein" evidence="1">
    <location>
        <begin position="25"/>
        <end position="163"/>
    </location>
</feature>
<evidence type="ECO:0000313" key="2">
    <source>
        <dbReference type="EMBL" id="MDX8028583.1"/>
    </source>
</evidence>
<feature type="signal peptide" evidence="1">
    <location>
        <begin position="1"/>
        <end position="24"/>
    </location>
</feature>
<evidence type="ECO:0000313" key="3">
    <source>
        <dbReference type="Proteomes" id="UP001285521"/>
    </source>
</evidence>
<dbReference type="EMBL" id="JAXAVW010000001">
    <property type="protein sequence ID" value="MDX8028583.1"/>
    <property type="molecule type" value="Genomic_DNA"/>
</dbReference>
<reference evidence="2 3" key="1">
    <citation type="submission" date="2023-11" db="EMBL/GenBank/DDBJ databases">
        <title>Lentzea sokolovensis, sp. nov., Lentzea kristufkii, sp. nov., and Lentzea miocenensis, sp. nov., rare actinobacteria from Sokolov Coal Basin, Miocene lacustrine sediment, Czech Republic.</title>
        <authorList>
            <person name="Lara A."/>
            <person name="Kotroba L."/>
            <person name="Nouioui I."/>
            <person name="Neumann-Schaal M."/>
            <person name="Mast Y."/>
            <person name="Chronakova A."/>
        </authorList>
    </citation>
    <scope>NUCLEOTIDE SEQUENCE [LARGE SCALE GENOMIC DNA]</scope>
    <source>
        <strain evidence="2 3">BCCO 10_0856</strain>
    </source>
</reference>
<proteinExistence type="predicted"/>
<protein>
    <recommendedName>
        <fullName evidence="4">DUF305 domain-containing protein</fullName>
    </recommendedName>
</protein>
<dbReference type="Proteomes" id="UP001285521">
    <property type="component" value="Unassembled WGS sequence"/>
</dbReference>
<organism evidence="2 3">
    <name type="scientific">Lentzea miocenica</name>
    <dbReference type="NCBI Taxonomy" id="3095431"/>
    <lineage>
        <taxon>Bacteria</taxon>
        <taxon>Bacillati</taxon>
        <taxon>Actinomycetota</taxon>
        <taxon>Actinomycetes</taxon>
        <taxon>Pseudonocardiales</taxon>
        <taxon>Pseudonocardiaceae</taxon>
        <taxon>Lentzea</taxon>
    </lineage>
</organism>
<evidence type="ECO:0008006" key="4">
    <source>
        <dbReference type="Google" id="ProtNLM"/>
    </source>
</evidence>
<sequence>MRSRRQPRLIVVLLAGLLLGACQQEPTPAGPPSPTSAANGYGATERAFVELAIATDEQALKLVELDGNTALIENRRTELVELRKLLDAPYVNNHAGHDMPGMPTDAEIQLASTSPDARKQFVRTHLTESLEVLRSAGSAITHQPTAEVVELMERHRTAELAGG</sequence>
<dbReference type="RefSeq" id="WP_319963591.1">
    <property type="nucleotide sequence ID" value="NZ_JAXAVW010000001.1"/>
</dbReference>
<keyword evidence="3" id="KW-1185">Reference proteome</keyword>
<accession>A0ABU4SS48</accession>
<name>A0ABU4SS48_9PSEU</name>
<reference evidence="2 3" key="2">
    <citation type="submission" date="2023-11" db="EMBL/GenBank/DDBJ databases">
        <authorList>
            <person name="Lara A.C."/>
            <person name="Chronakova A."/>
        </authorList>
    </citation>
    <scope>NUCLEOTIDE SEQUENCE [LARGE SCALE GENOMIC DNA]</scope>
    <source>
        <strain evidence="2 3">BCCO 10_0856</strain>
    </source>
</reference>
<comment type="caution">
    <text evidence="2">The sequence shown here is derived from an EMBL/GenBank/DDBJ whole genome shotgun (WGS) entry which is preliminary data.</text>
</comment>